<dbReference type="InterPro" id="IPR032861">
    <property type="entry name" value="TAXi_N"/>
</dbReference>
<evidence type="ECO:0000256" key="7">
    <source>
        <dbReference type="SAM" id="SignalP"/>
    </source>
</evidence>
<evidence type="ECO:0000259" key="8">
    <source>
        <dbReference type="PROSITE" id="PS51767"/>
    </source>
</evidence>
<dbReference type="SUPFAM" id="SSF50630">
    <property type="entry name" value="Acid proteases"/>
    <property type="match status" value="1"/>
</dbReference>
<dbReference type="AlphaFoldDB" id="A0A9E7KFF4"/>
<evidence type="ECO:0000256" key="4">
    <source>
        <dbReference type="ARBA" id="ARBA00022801"/>
    </source>
</evidence>
<evidence type="ECO:0000256" key="2">
    <source>
        <dbReference type="ARBA" id="ARBA00022670"/>
    </source>
</evidence>
<dbReference type="PANTHER" id="PTHR47967:SF46">
    <property type="entry name" value="ASPARTIC PROTEINASE NEPENTHESIN-1"/>
    <property type="match status" value="1"/>
</dbReference>
<name>A0A9E7KFF4_9LILI</name>
<evidence type="ECO:0000256" key="6">
    <source>
        <dbReference type="PIRSR" id="PIRSR601461-1"/>
    </source>
</evidence>
<dbReference type="InterPro" id="IPR032799">
    <property type="entry name" value="TAXi_C"/>
</dbReference>
<dbReference type="PROSITE" id="PS51767">
    <property type="entry name" value="PEPTIDASE_A1"/>
    <property type="match status" value="1"/>
</dbReference>
<keyword evidence="7" id="KW-0732">Signal</keyword>
<feature type="signal peptide" evidence="7">
    <location>
        <begin position="1"/>
        <end position="24"/>
    </location>
</feature>
<feature type="chain" id="PRO_5038343740" evidence="7">
    <location>
        <begin position="25"/>
        <end position="462"/>
    </location>
</feature>
<feature type="active site" evidence="6">
    <location>
        <position position="337"/>
    </location>
</feature>
<keyword evidence="10" id="KW-1185">Reference proteome</keyword>
<dbReference type="PANTHER" id="PTHR47967">
    <property type="entry name" value="OS07G0603500 PROTEIN-RELATED"/>
    <property type="match status" value="1"/>
</dbReference>
<reference evidence="9" key="1">
    <citation type="submission" date="2022-05" db="EMBL/GenBank/DDBJ databases">
        <title>The Musa troglodytarum L. genome provides insights into the mechanism of non-climacteric behaviour and enrichment of carotenoids.</title>
        <authorList>
            <person name="Wang J."/>
        </authorList>
    </citation>
    <scope>NUCLEOTIDE SEQUENCE</scope>
    <source>
        <tissue evidence="9">Leaf</tissue>
    </source>
</reference>
<dbReference type="Pfam" id="PF14541">
    <property type="entry name" value="TAXi_C"/>
    <property type="match status" value="1"/>
</dbReference>
<dbReference type="OrthoDB" id="2747330at2759"/>
<keyword evidence="2 9" id="KW-0645">Protease</keyword>
<dbReference type="InterPro" id="IPR001461">
    <property type="entry name" value="Aspartic_peptidase_A1"/>
</dbReference>
<keyword evidence="4" id="KW-0378">Hydrolase</keyword>
<accession>A0A9E7KFF4</accession>
<proteinExistence type="inferred from homology"/>
<organism evidence="9 10">
    <name type="scientific">Musa troglodytarum</name>
    <name type="common">fe'i banana</name>
    <dbReference type="NCBI Taxonomy" id="320322"/>
    <lineage>
        <taxon>Eukaryota</taxon>
        <taxon>Viridiplantae</taxon>
        <taxon>Streptophyta</taxon>
        <taxon>Embryophyta</taxon>
        <taxon>Tracheophyta</taxon>
        <taxon>Spermatophyta</taxon>
        <taxon>Magnoliopsida</taxon>
        <taxon>Liliopsida</taxon>
        <taxon>Zingiberales</taxon>
        <taxon>Musaceae</taxon>
        <taxon>Musa</taxon>
    </lineage>
</organism>
<dbReference type="GO" id="GO:0006508">
    <property type="term" value="P:proteolysis"/>
    <property type="evidence" value="ECO:0007669"/>
    <property type="project" value="UniProtKB-KW"/>
</dbReference>
<feature type="active site" evidence="6">
    <location>
        <position position="108"/>
    </location>
</feature>
<dbReference type="Gene3D" id="2.40.70.10">
    <property type="entry name" value="Acid Proteases"/>
    <property type="match status" value="2"/>
</dbReference>
<evidence type="ECO:0000256" key="3">
    <source>
        <dbReference type="ARBA" id="ARBA00022750"/>
    </source>
</evidence>
<dbReference type="InterPro" id="IPR033121">
    <property type="entry name" value="PEPTIDASE_A1"/>
</dbReference>
<protein>
    <submittedName>
        <fullName evidence="9">Eukaryotic aspartyl protease</fullName>
    </submittedName>
</protein>
<dbReference type="EMBL" id="CP097509">
    <property type="protein sequence ID" value="URE16162.1"/>
    <property type="molecule type" value="Genomic_DNA"/>
</dbReference>
<dbReference type="InterPro" id="IPR051708">
    <property type="entry name" value="Plant_Aspart_Prot_A1"/>
</dbReference>
<dbReference type="Proteomes" id="UP001055439">
    <property type="component" value="Chromosome 7"/>
</dbReference>
<dbReference type="InterPro" id="IPR021109">
    <property type="entry name" value="Peptidase_aspartic_dom_sf"/>
</dbReference>
<dbReference type="CDD" id="cd05476">
    <property type="entry name" value="pepsin_A_like_plant"/>
    <property type="match status" value="1"/>
</dbReference>
<keyword evidence="3" id="KW-0064">Aspartyl protease</keyword>
<evidence type="ECO:0000256" key="5">
    <source>
        <dbReference type="ARBA" id="ARBA00023180"/>
    </source>
</evidence>
<comment type="similarity">
    <text evidence="1">Belongs to the peptidase A1 family.</text>
</comment>
<evidence type="ECO:0000313" key="10">
    <source>
        <dbReference type="Proteomes" id="UP001055439"/>
    </source>
</evidence>
<sequence>MQNHTMFFLFLLICCSSFSSYSRATDYVKLPVFRQSPFPTAREALAFDSVRLSFFSSSSSISNASASHPPPPAALSVPVVSGASSGAGQYFVDLHLGTPPQRLRLVADTGSDLVWARCSACRDCSRHPPVTAFFPRHSSSFRPYHCYHPACRLVPHPRSSSHDAAPPCRRQPLHSPCRYRYSYADRSSSAGFFSRDIATLNSTSAGILRLHSLPFGCAFNVTSPAGSEAPRGVLGLGRGPISFPSRAARRFGDVFSYCLMDYTLSPPPTSFLLIGAAAHTTLAPKNLSFTPLLTNPLSPTFYYVRVLGVSVESEPLRVDPSVWALDRATGIGGTVVDSGTTLSFVPAKAYREIVRAMTGRLPLAAIVRGPPEFDLCVNASAEATKRVPRLAFRLLGGTELAPPAGNYFIDAADGVRCLAMQPVSAAGPGFGVIGNLMQQGFLLVFDRRAHRLGFSRTGCTDA</sequence>
<feature type="domain" description="Peptidase A1" evidence="8">
    <location>
        <begin position="90"/>
        <end position="455"/>
    </location>
</feature>
<evidence type="ECO:0000313" key="9">
    <source>
        <dbReference type="EMBL" id="URE16162.1"/>
    </source>
</evidence>
<gene>
    <name evidence="9" type="ORF">MUK42_11558</name>
</gene>
<dbReference type="Pfam" id="PF14543">
    <property type="entry name" value="TAXi_N"/>
    <property type="match status" value="1"/>
</dbReference>
<dbReference type="FunFam" id="2.40.70.10:FF:000033">
    <property type="entry name" value="Aspartyl protease family protein"/>
    <property type="match status" value="1"/>
</dbReference>
<dbReference type="InterPro" id="IPR034161">
    <property type="entry name" value="Pepsin-like_plant"/>
</dbReference>
<dbReference type="PRINTS" id="PR00792">
    <property type="entry name" value="PEPSIN"/>
</dbReference>
<evidence type="ECO:0000256" key="1">
    <source>
        <dbReference type="ARBA" id="ARBA00007447"/>
    </source>
</evidence>
<dbReference type="GO" id="GO:0004190">
    <property type="term" value="F:aspartic-type endopeptidase activity"/>
    <property type="evidence" value="ECO:0007669"/>
    <property type="project" value="UniProtKB-KW"/>
</dbReference>
<keyword evidence="5" id="KW-0325">Glycoprotein</keyword>